<comment type="caution">
    <text evidence="1">The sequence shown here is derived from an EMBL/GenBank/DDBJ whole genome shotgun (WGS) entry which is preliminary data.</text>
</comment>
<gene>
    <name evidence="1" type="ORF">PMAYCL1PPCAC_30302</name>
</gene>
<reference evidence="2" key="1">
    <citation type="submission" date="2022-10" db="EMBL/GenBank/DDBJ databases">
        <title>Genome assembly of Pristionchus species.</title>
        <authorList>
            <person name="Yoshida K."/>
            <person name="Sommer R.J."/>
        </authorList>
    </citation>
    <scope>NUCLEOTIDE SEQUENCE [LARGE SCALE GENOMIC DNA]</scope>
    <source>
        <strain evidence="2">RS5460</strain>
    </source>
</reference>
<feature type="non-terminal residue" evidence="1">
    <location>
        <position position="65"/>
    </location>
</feature>
<accession>A0AAN5DCL5</accession>
<dbReference type="Proteomes" id="UP001328107">
    <property type="component" value="Unassembled WGS sequence"/>
</dbReference>
<name>A0AAN5DCL5_9BILA</name>
<proteinExistence type="predicted"/>
<organism evidence="1 2">
    <name type="scientific">Pristionchus mayeri</name>
    <dbReference type="NCBI Taxonomy" id="1317129"/>
    <lineage>
        <taxon>Eukaryota</taxon>
        <taxon>Metazoa</taxon>
        <taxon>Ecdysozoa</taxon>
        <taxon>Nematoda</taxon>
        <taxon>Chromadorea</taxon>
        <taxon>Rhabditida</taxon>
        <taxon>Rhabditina</taxon>
        <taxon>Diplogasteromorpha</taxon>
        <taxon>Diplogasteroidea</taxon>
        <taxon>Neodiplogasteridae</taxon>
        <taxon>Pristionchus</taxon>
    </lineage>
</organism>
<feature type="non-terminal residue" evidence="1">
    <location>
        <position position="1"/>
    </location>
</feature>
<evidence type="ECO:0000313" key="1">
    <source>
        <dbReference type="EMBL" id="GMR60107.1"/>
    </source>
</evidence>
<evidence type="ECO:0000313" key="2">
    <source>
        <dbReference type="Proteomes" id="UP001328107"/>
    </source>
</evidence>
<protein>
    <submittedName>
        <fullName evidence="1">Uncharacterized protein</fullName>
    </submittedName>
</protein>
<dbReference type="AlphaFoldDB" id="A0AAN5DCL5"/>
<dbReference type="EMBL" id="BTRK01000006">
    <property type="protein sequence ID" value="GMR60107.1"/>
    <property type="molecule type" value="Genomic_DNA"/>
</dbReference>
<sequence>LLPLLLCFAVHSQNHPERTEEYTRKVISGLIKERRRYNLAKYGPMQSTYHRERDLEDCSDYCNQK</sequence>
<keyword evidence="2" id="KW-1185">Reference proteome</keyword>